<name>A0A0P9H896_PSESX</name>
<evidence type="ECO:0000313" key="1">
    <source>
        <dbReference type="EMBL" id="KPW16296.1"/>
    </source>
</evidence>
<proteinExistence type="predicted"/>
<evidence type="ECO:0000313" key="2">
    <source>
        <dbReference type="Proteomes" id="UP000050297"/>
    </source>
</evidence>
<organism evidence="1 2">
    <name type="scientific">Pseudomonas syringae pv. aceris</name>
    <dbReference type="NCBI Taxonomy" id="199198"/>
    <lineage>
        <taxon>Bacteria</taxon>
        <taxon>Pseudomonadati</taxon>
        <taxon>Pseudomonadota</taxon>
        <taxon>Gammaproteobacteria</taxon>
        <taxon>Pseudomonadales</taxon>
        <taxon>Pseudomonadaceae</taxon>
        <taxon>Pseudomonas</taxon>
        <taxon>Pseudomonas syringae</taxon>
    </lineage>
</organism>
<dbReference type="Proteomes" id="UP000050297">
    <property type="component" value="Unassembled WGS sequence"/>
</dbReference>
<sequence length="99" mass="10437">MFGMGGNLPMACFARSAFPRQAVPDGRLSMATTIQSLPRLSSRPAVTAAQWLRQWTPADESGFEGSEFKTAIVSCAGSGDMFKGAAIFPGIHRPGGGFL</sequence>
<dbReference type="PATRIC" id="fig|199198.5.peg.178"/>
<gene>
    <name evidence="1" type="ORF">ALO91_103459</name>
</gene>
<protein>
    <submittedName>
        <fullName evidence="1">Uncharacterized protein</fullName>
    </submittedName>
</protein>
<dbReference type="AlphaFoldDB" id="A0A0P9H896"/>
<dbReference type="EMBL" id="LJPM01000400">
    <property type="protein sequence ID" value="KPW16296.1"/>
    <property type="molecule type" value="Genomic_DNA"/>
</dbReference>
<reference evidence="1 2" key="1">
    <citation type="submission" date="2015-09" db="EMBL/GenBank/DDBJ databases">
        <title>Genome announcement of multiple Pseudomonas syringae strains.</title>
        <authorList>
            <person name="Thakur S."/>
            <person name="Wang P.W."/>
            <person name="Gong Y."/>
            <person name="Weir B.S."/>
            <person name="Guttman D.S."/>
        </authorList>
    </citation>
    <scope>NUCLEOTIDE SEQUENCE [LARGE SCALE GENOMIC DNA]</scope>
    <source>
        <strain evidence="1 2">ICMP2802</strain>
    </source>
</reference>
<comment type="caution">
    <text evidence="1">The sequence shown here is derived from an EMBL/GenBank/DDBJ whole genome shotgun (WGS) entry which is preliminary data.</text>
</comment>
<accession>A0A0P9H896</accession>